<name>A0A4Y8VIL9_9PSED</name>
<dbReference type="EMBL" id="SPDQ01000014">
    <property type="protein sequence ID" value="TFH80284.1"/>
    <property type="molecule type" value="Genomic_DNA"/>
</dbReference>
<evidence type="ECO:0000256" key="3">
    <source>
        <dbReference type="ARBA" id="ARBA00022692"/>
    </source>
</evidence>
<keyword evidence="3 6" id="KW-0812">Transmembrane</keyword>
<comment type="caution">
    <text evidence="7">The sequence shown here is derived from an EMBL/GenBank/DDBJ whole genome shotgun (WGS) entry which is preliminary data.</text>
</comment>
<feature type="transmembrane region" description="Helical" evidence="6">
    <location>
        <begin position="109"/>
        <end position="131"/>
    </location>
</feature>
<dbReference type="Proteomes" id="UP000297555">
    <property type="component" value="Unassembled WGS sequence"/>
</dbReference>
<protein>
    <submittedName>
        <fullName evidence="7">LysE family translocator</fullName>
    </submittedName>
</protein>
<keyword evidence="5 6" id="KW-0472">Membrane</keyword>
<keyword evidence="4 6" id="KW-1133">Transmembrane helix</keyword>
<evidence type="ECO:0000256" key="4">
    <source>
        <dbReference type="ARBA" id="ARBA00022989"/>
    </source>
</evidence>
<dbReference type="PANTHER" id="PTHR30086:SF20">
    <property type="entry name" value="ARGININE EXPORTER PROTEIN ARGO-RELATED"/>
    <property type="match status" value="1"/>
</dbReference>
<feature type="transmembrane region" description="Helical" evidence="6">
    <location>
        <begin position="179"/>
        <end position="200"/>
    </location>
</feature>
<dbReference type="InterPro" id="IPR001123">
    <property type="entry name" value="LeuE-type"/>
</dbReference>
<dbReference type="Pfam" id="PF01810">
    <property type="entry name" value="LysE"/>
    <property type="match status" value="1"/>
</dbReference>
<feature type="transmembrane region" description="Helical" evidence="6">
    <location>
        <begin position="68"/>
        <end position="89"/>
    </location>
</feature>
<organism evidence="7 8">
    <name type="scientific">Pseudomonas kribbensis</name>
    <dbReference type="NCBI Taxonomy" id="1628086"/>
    <lineage>
        <taxon>Bacteria</taxon>
        <taxon>Pseudomonadati</taxon>
        <taxon>Pseudomonadota</taxon>
        <taxon>Gammaproteobacteria</taxon>
        <taxon>Pseudomonadales</taxon>
        <taxon>Pseudomonadaceae</taxon>
        <taxon>Pseudomonas</taxon>
    </lineage>
</organism>
<dbReference type="AlphaFoldDB" id="A0A4Y8VIL9"/>
<reference evidence="7 8" key="1">
    <citation type="submission" date="2019-03" db="EMBL/GenBank/DDBJ databases">
        <title>Draft genome sequence of humic substances-degrading Pseudomonas kribbensis CHA-19 from forest soil.</title>
        <authorList>
            <person name="Kim D."/>
        </authorList>
    </citation>
    <scope>NUCLEOTIDE SEQUENCE [LARGE SCALE GENOMIC DNA]</scope>
    <source>
        <strain evidence="7 8">CHA-19</strain>
    </source>
</reference>
<keyword evidence="2" id="KW-1003">Cell membrane</keyword>
<evidence type="ECO:0000256" key="1">
    <source>
        <dbReference type="ARBA" id="ARBA00004651"/>
    </source>
</evidence>
<evidence type="ECO:0000256" key="6">
    <source>
        <dbReference type="SAM" id="Phobius"/>
    </source>
</evidence>
<accession>A0A4Y8VIL9</accession>
<dbReference type="GO" id="GO:0005886">
    <property type="term" value="C:plasma membrane"/>
    <property type="evidence" value="ECO:0007669"/>
    <property type="project" value="UniProtKB-SubCell"/>
</dbReference>
<comment type="subcellular location">
    <subcellularLocation>
        <location evidence="1">Cell membrane</location>
        <topology evidence="1">Multi-pass membrane protein</topology>
    </subcellularLocation>
</comment>
<sequence>MSLSLFAAFWAVSFLFVITPGADWAYAISAGLVGRVVLPAVAGLLIGHLLATLVVAAGVGGLVASNPLALSILTIAGSLYLLWLGINMLRNPSTPEAAENQTSGSWSRWTIKGACVSGLNPKVFLLFLALLPQFTDPTAAWPVPIQIMALGLLHAFSCGVIYLLVGFGSRSVLQARPVAARFVSRLSGAIMVLIAAFLLAEQIPT</sequence>
<dbReference type="OrthoDB" id="9814990at2"/>
<dbReference type="PANTHER" id="PTHR30086">
    <property type="entry name" value="ARGININE EXPORTER PROTEIN ARGO"/>
    <property type="match status" value="1"/>
</dbReference>
<gene>
    <name evidence="7" type="ORF">E4J90_12515</name>
</gene>
<evidence type="ECO:0000256" key="2">
    <source>
        <dbReference type="ARBA" id="ARBA00022475"/>
    </source>
</evidence>
<feature type="transmembrane region" description="Helical" evidence="6">
    <location>
        <begin position="143"/>
        <end position="167"/>
    </location>
</feature>
<feature type="transmembrane region" description="Helical" evidence="6">
    <location>
        <begin position="37"/>
        <end position="56"/>
    </location>
</feature>
<evidence type="ECO:0000313" key="8">
    <source>
        <dbReference type="Proteomes" id="UP000297555"/>
    </source>
</evidence>
<dbReference type="RefSeq" id="WP_134826571.1">
    <property type="nucleotide sequence ID" value="NZ_CP116235.1"/>
</dbReference>
<proteinExistence type="predicted"/>
<evidence type="ECO:0000256" key="5">
    <source>
        <dbReference type="ARBA" id="ARBA00023136"/>
    </source>
</evidence>
<dbReference type="GO" id="GO:0015171">
    <property type="term" value="F:amino acid transmembrane transporter activity"/>
    <property type="evidence" value="ECO:0007669"/>
    <property type="project" value="TreeGrafter"/>
</dbReference>
<evidence type="ECO:0000313" key="7">
    <source>
        <dbReference type="EMBL" id="TFH80284.1"/>
    </source>
</evidence>